<keyword evidence="1" id="KW-0732">Signal</keyword>
<evidence type="ECO:0000313" key="4">
    <source>
        <dbReference type="EMBL" id="EGV50680.1"/>
    </source>
</evidence>
<feature type="domain" description="Cytochrome c-552/4" evidence="3">
    <location>
        <begin position="100"/>
        <end position="179"/>
    </location>
</feature>
<dbReference type="GO" id="GO:0016491">
    <property type="term" value="F:oxidoreductase activity"/>
    <property type="evidence" value="ECO:0007669"/>
    <property type="project" value="TreeGrafter"/>
</dbReference>
<dbReference type="EMBL" id="AFOC01000069">
    <property type="protein sequence ID" value="EGV50680.1"/>
    <property type="molecule type" value="Genomic_DNA"/>
</dbReference>
<keyword evidence="5" id="KW-1185">Reference proteome</keyword>
<evidence type="ECO:0000313" key="5">
    <source>
        <dbReference type="Proteomes" id="UP000004491"/>
    </source>
</evidence>
<dbReference type="SUPFAM" id="SSF48695">
    <property type="entry name" value="Multiheme cytochromes"/>
    <property type="match status" value="1"/>
</dbReference>
<sequence>MFTGDIVKMSNKNPPAFTRRVYIFNFLSLTLSILILAFSWATTALATSDSKIEMGISEYKKTDENHAIVRPKRERKSTTDHSKLKELQGPFSSGPEVTKVCLECHNTAGHQFMKNKHWTWDYKHPKTGQHLGKSVLINNFCTNARGNEGMCAQCHAGYGMDSSDFDFTNQDNIDCLVCHESTGTYYKTPTSKGNKACSIMFEGKPAIDWTKIAQSVDMPSRSNCGKCHFYGGGGDNVKHGDLSSVLFDPPKAVDVHMSEAGEGFTCVTCHVGEGHEWAGSRYEMLVNDETGTGKPGMPREVASCESCHSDSPHPITSVKGIKLNSHTQHVACETCHIPAVARGGVATEVDWDWRTMGKLKDGEGFKLKEYTQGNGHHRATYKSIKGNFTYAEDLEPMYAWFDGTMNYTTIDTQFDPSKGPIEINSFSGSYDDPGSRIYPFKRMHTTQPYDKGNNTLVYMHLWGNDEDALWGNYDFGKAIEAGMKKNGIPYSGEWGFVETYSYWPINHMVAPKNDALDCSSCHADDGRLNHLKGFYMPGTGRNKLLDLIGLLAVLGTLAGVLGHGALRMIANRRRKV</sequence>
<feature type="transmembrane region" description="Helical" evidence="2">
    <location>
        <begin position="21"/>
        <end position="41"/>
    </location>
</feature>
<evidence type="ECO:0000256" key="1">
    <source>
        <dbReference type="ARBA" id="ARBA00022729"/>
    </source>
</evidence>
<dbReference type="InterPro" id="IPR023155">
    <property type="entry name" value="Cyt_c-552/4"/>
</dbReference>
<dbReference type="Proteomes" id="UP000004491">
    <property type="component" value="Unassembled WGS sequence"/>
</dbReference>
<dbReference type="Pfam" id="PF13435">
    <property type="entry name" value="Cytochrome_C554"/>
    <property type="match status" value="1"/>
</dbReference>
<dbReference type="Pfam" id="PF11783">
    <property type="entry name" value="Cytochrome_cB"/>
    <property type="match status" value="1"/>
</dbReference>
<keyword evidence="2" id="KW-1133">Transmembrane helix</keyword>
<dbReference type="PATRIC" id="fig|1048808.3.peg.2361"/>
<gene>
    <name evidence="4" type="ORF">Rifp1Sym_cp00200</name>
</gene>
<dbReference type="PANTHER" id="PTHR35038">
    <property type="entry name" value="DISSIMILATORY SULFITE REDUCTASE SIRA"/>
    <property type="match status" value="1"/>
</dbReference>
<dbReference type="AlphaFoldDB" id="G2DFE3"/>
<protein>
    <submittedName>
        <fullName evidence="4">Cytochrome c family protein</fullName>
    </submittedName>
</protein>
<evidence type="ECO:0000259" key="3">
    <source>
        <dbReference type="Pfam" id="PF13435"/>
    </source>
</evidence>
<dbReference type="InterPro" id="IPR051829">
    <property type="entry name" value="Multiheme_Cytochr_ET"/>
</dbReference>
<feature type="transmembrane region" description="Helical" evidence="2">
    <location>
        <begin position="544"/>
        <end position="566"/>
    </location>
</feature>
<reference evidence="4" key="1">
    <citation type="journal article" date="2011" name="ISME J.">
        <title>The endosymbionts of the deep-sea tubeworms Riftia pachyptila and Tevnia jerichonana share an identical physiology as revealed by proteogenomic analyses.</title>
        <authorList>
            <person name="Gardebrecht A."/>
            <person name="Markert S."/>
            <person name="Felbeck H."/>
            <person name="Thuermer A."/>
            <person name="Albrecht D."/>
            <person name="Wollherr A."/>
            <person name="Kabisch J."/>
            <person name="Lehmann R."/>
            <person name="Daniel R."/>
            <person name="Liesegang H."/>
            <person name="Hecker M."/>
            <person name="Sievert S.M."/>
            <person name="Schweder T."/>
        </authorList>
    </citation>
    <scope>NUCLEOTIDE SEQUENCE [LARGE SCALE GENOMIC DNA]</scope>
</reference>
<organism evidence="4 5">
    <name type="scientific">endosymbiont of Riftia pachyptila</name>
    <name type="common">vent Ph05</name>
    <dbReference type="NCBI Taxonomy" id="1048808"/>
    <lineage>
        <taxon>Bacteria</taxon>
        <taxon>Pseudomonadati</taxon>
        <taxon>Pseudomonadota</taxon>
        <taxon>Gammaproteobacteria</taxon>
        <taxon>sulfur-oxidizing symbionts</taxon>
    </lineage>
</organism>
<keyword evidence="2" id="KW-0472">Membrane</keyword>
<name>G2DFE3_9GAMM</name>
<comment type="caution">
    <text evidence="4">The sequence shown here is derived from an EMBL/GenBank/DDBJ whole genome shotgun (WGS) entry which is preliminary data.</text>
</comment>
<dbReference type="InterPro" id="IPR036280">
    <property type="entry name" value="Multihaem_cyt_sf"/>
</dbReference>
<proteinExistence type="predicted"/>
<dbReference type="Gene3D" id="1.10.1130.10">
    <property type="entry name" value="Flavocytochrome C3, Chain A"/>
    <property type="match status" value="2"/>
</dbReference>
<dbReference type="PANTHER" id="PTHR35038:SF5">
    <property type="entry name" value="CYTOCHROME C-TYPE PROTEIN NRFB"/>
    <property type="match status" value="1"/>
</dbReference>
<dbReference type="NCBIfam" id="TIGR04315">
    <property type="entry name" value="octaheme_Shew"/>
    <property type="match status" value="1"/>
</dbReference>
<evidence type="ECO:0000256" key="2">
    <source>
        <dbReference type="SAM" id="Phobius"/>
    </source>
</evidence>
<keyword evidence="2" id="KW-0812">Transmembrane</keyword>
<accession>G2DFE3</accession>
<dbReference type="PIRSF" id="PIRSF039014">
    <property type="entry name" value="OTR_cyc"/>
    <property type="match status" value="1"/>
</dbReference>
<dbReference type="InterPro" id="IPR024673">
    <property type="entry name" value="Octahem_Cyt_c"/>
</dbReference>